<dbReference type="EMBL" id="ANFM02000045">
    <property type="protein sequence ID" value="EOD77696.1"/>
    <property type="molecule type" value="Genomic_DNA"/>
</dbReference>
<dbReference type="AlphaFoldDB" id="R1IAA9"/>
<gene>
    <name evidence="1" type="ORF">D515_03611</name>
</gene>
<sequence length="47" mass="5022">MVFGSASQLLGAGAPVRSNPTTLAKFEASAEMLGLFRIYCSLIQFNI</sequence>
<keyword evidence="2" id="KW-1185">Reference proteome</keyword>
<dbReference type="Proteomes" id="UP000011223">
    <property type="component" value="Unassembled WGS sequence"/>
</dbReference>
<reference evidence="1 2" key="1">
    <citation type="journal article" date="2014" name="PLoS ONE">
        <title>Grimontia indica AK16(T), sp. nov., Isolated from a Seawater Sample Reports the Presence of Pathogenic Genes Similar to Vibrio Genus.</title>
        <authorList>
            <person name="Singh A."/>
            <person name="Vaidya B."/>
            <person name="Khatri I."/>
            <person name="Srinivas T.N."/>
            <person name="Subramanian S."/>
            <person name="Korpole S."/>
            <person name="Pinnaka A.K."/>
        </authorList>
    </citation>
    <scope>NUCLEOTIDE SEQUENCE [LARGE SCALE GENOMIC DNA]</scope>
    <source>
        <strain evidence="1 2">AK16</strain>
    </source>
</reference>
<proteinExistence type="predicted"/>
<name>R1IAA9_9GAMM</name>
<comment type="caution">
    <text evidence="1">The sequence shown here is derived from an EMBL/GenBank/DDBJ whole genome shotgun (WGS) entry which is preliminary data.</text>
</comment>
<organism evidence="1 2">
    <name type="scientific">Grimontia indica</name>
    <dbReference type="NCBI Taxonomy" id="1056512"/>
    <lineage>
        <taxon>Bacteria</taxon>
        <taxon>Pseudomonadati</taxon>
        <taxon>Pseudomonadota</taxon>
        <taxon>Gammaproteobacteria</taxon>
        <taxon>Vibrionales</taxon>
        <taxon>Vibrionaceae</taxon>
        <taxon>Grimontia</taxon>
    </lineage>
</organism>
<accession>R1IAA9</accession>
<evidence type="ECO:0000313" key="2">
    <source>
        <dbReference type="Proteomes" id="UP000011223"/>
    </source>
</evidence>
<protein>
    <submittedName>
        <fullName evidence="1">Uncharacterized protein</fullName>
    </submittedName>
</protein>
<evidence type="ECO:0000313" key="1">
    <source>
        <dbReference type="EMBL" id="EOD77696.1"/>
    </source>
</evidence>